<reference evidence="1 2" key="1">
    <citation type="submission" date="2024-09" db="EMBL/GenBank/DDBJ databases">
        <authorList>
            <person name="Sun Q."/>
            <person name="Mori K."/>
        </authorList>
    </citation>
    <scope>NUCLEOTIDE SEQUENCE [LARGE SCALE GENOMIC DNA]</scope>
    <source>
        <strain evidence="1 2">CCM 3426</strain>
    </source>
</reference>
<proteinExistence type="predicted"/>
<evidence type="ECO:0000313" key="2">
    <source>
        <dbReference type="Proteomes" id="UP001589647"/>
    </source>
</evidence>
<dbReference type="EMBL" id="JBHMEI010000003">
    <property type="protein sequence ID" value="MFB9201130.1"/>
    <property type="molecule type" value="Genomic_DNA"/>
</dbReference>
<gene>
    <name evidence="1" type="ORF">ACFFV7_08015</name>
</gene>
<dbReference type="Proteomes" id="UP001589647">
    <property type="component" value="Unassembled WGS sequence"/>
</dbReference>
<evidence type="ECO:0000313" key="1">
    <source>
        <dbReference type="EMBL" id="MFB9201130.1"/>
    </source>
</evidence>
<comment type="caution">
    <text evidence="1">The sequence shown here is derived from an EMBL/GenBank/DDBJ whole genome shotgun (WGS) entry which is preliminary data.</text>
</comment>
<keyword evidence="2" id="KW-1185">Reference proteome</keyword>
<organism evidence="1 2">
    <name type="scientific">Nonomuraea spiralis</name>
    <dbReference type="NCBI Taxonomy" id="46182"/>
    <lineage>
        <taxon>Bacteria</taxon>
        <taxon>Bacillati</taxon>
        <taxon>Actinomycetota</taxon>
        <taxon>Actinomycetes</taxon>
        <taxon>Streptosporangiales</taxon>
        <taxon>Streptosporangiaceae</taxon>
        <taxon>Nonomuraea</taxon>
    </lineage>
</organism>
<dbReference type="RefSeq" id="WP_229823816.1">
    <property type="nucleotide sequence ID" value="NZ_BMRC01000003.1"/>
</dbReference>
<name>A0ABV5IAM8_9ACTN</name>
<protein>
    <submittedName>
        <fullName evidence="1">Uncharacterized protein</fullName>
    </submittedName>
</protein>
<sequence length="57" mass="6449">MIARERLLALVAAHLTEMIPGLGAVSASYQGGRVIQRSSLRHLERCLVMQRLLSYRR</sequence>
<accession>A0ABV5IAM8</accession>